<dbReference type="EMBL" id="GBRH01179689">
    <property type="protein sequence ID" value="JAE18207.1"/>
    <property type="molecule type" value="Transcribed_RNA"/>
</dbReference>
<reference evidence="1" key="2">
    <citation type="journal article" date="2015" name="Data Brief">
        <title>Shoot transcriptome of the giant reed, Arundo donax.</title>
        <authorList>
            <person name="Barrero R.A."/>
            <person name="Guerrero F.D."/>
            <person name="Moolhuijzen P."/>
            <person name="Goolsby J.A."/>
            <person name="Tidwell J."/>
            <person name="Bellgard S.E."/>
            <person name="Bellgard M.I."/>
        </authorList>
    </citation>
    <scope>NUCLEOTIDE SEQUENCE</scope>
    <source>
        <tissue evidence="1">Shoot tissue taken approximately 20 cm above the soil surface</tissue>
    </source>
</reference>
<name>A0A0A9G125_ARUDO</name>
<sequence>MNVLKNHHTRASNHFLNILDDTQTIRGHYHFPCATIFSKS</sequence>
<evidence type="ECO:0000313" key="1">
    <source>
        <dbReference type="EMBL" id="JAE18207.1"/>
    </source>
</evidence>
<protein>
    <submittedName>
        <fullName evidence="1">Uncharacterized protein</fullName>
    </submittedName>
</protein>
<dbReference type="AlphaFoldDB" id="A0A0A9G125"/>
<organism evidence="1">
    <name type="scientific">Arundo donax</name>
    <name type="common">Giant reed</name>
    <name type="synonym">Donax arundinaceus</name>
    <dbReference type="NCBI Taxonomy" id="35708"/>
    <lineage>
        <taxon>Eukaryota</taxon>
        <taxon>Viridiplantae</taxon>
        <taxon>Streptophyta</taxon>
        <taxon>Embryophyta</taxon>
        <taxon>Tracheophyta</taxon>
        <taxon>Spermatophyta</taxon>
        <taxon>Magnoliopsida</taxon>
        <taxon>Liliopsida</taxon>
        <taxon>Poales</taxon>
        <taxon>Poaceae</taxon>
        <taxon>PACMAD clade</taxon>
        <taxon>Arundinoideae</taxon>
        <taxon>Arundineae</taxon>
        <taxon>Arundo</taxon>
    </lineage>
</organism>
<proteinExistence type="predicted"/>
<accession>A0A0A9G125</accession>
<reference evidence="1" key="1">
    <citation type="submission" date="2014-09" db="EMBL/GenBank/DDBJ databases">
        <authorList>
            <person name="Magalhaes I.L.F."/>
            <person name="Oliveira U."/>
            <person name="Santos F.R."/>
            <person name="Vidigal T.H.D.A."/>
            <person name="Brescovit A.D."/>
            <person name="Santos A.J."/>
        </authorList>
    </citation>
    <scope>NUCLEOTIDE SEQUENCE</scope>
    <source>
        <tissue evidence="1">Shoot tissue taken approximately 20 cm above the soil surface</tissue>
    </source>
</reference>